<evidence type="ECO:0000313" key="1">
    <source>
        <dbReference type="EMBL" id="KMP06226.1"/>
    </source>
</evidence>
<name>A0A0J6YBV0_COCIT</name>
<evidence type="ECO:0000313" key="2">
    <source>
        <dbReference type="Proteomes" id="UP000054565"/>
    </source>
</evidence>
<organism evidence="1 2">
    <name type="scientific">Coccidioides immitis RMSCC 2394</name>
    <dbReference type="NCBI Taxonomy" id="404692"/>
    <lineage>
        <taxon>Eukaryota</taxon>
        <taxon>Fungi</taxon>
        <taxon>Dikarya</taxon>
        <taxon>Ascomycota</taxon>
        <taxon>Pezizomycotina</taxon>
        <taxon>Eurotiomycetes</taxon>
        <taxon>Eurotiomycetidae</taxon>
        <taxon>Onygenales</taxon>
        <taxon>Onygenaceae</taxon>
        <taxon>Coccidioides</taxon>
    </lineage>
</organism>
<proteinExistence type="predicted"/>
<sequence>MAQPQRQLADLLRRDVTHHVILAIPLAKIFINLTTPYIQDQIRKMWAALASDKISTRPVSTAAPSYACYSQIFIPILRIPAKTLLHVALQLA</sequence>
<dbReference type="EMBL" id="DS028096">
    <property type="protein sequence ID" value="KMP06226.1"/>
    <property type="molecule type" value="Genomic_DNA"/>
</dbReference>
<accession>A0A0J6YBV0</accession>
<reference evidence="2" key="1">
    <citation type="journal article" date="2010" name="Genome Res.">
        <title>Population genomic sequencing of Coccidioides fungi reveals recent hybridization and transposon control.</title>
        <authorList>
            <person name="Neafsey D.E."/>
            <person name="Barker B.M."/>
            <person name="Sharpton T.J."/>
            <person name="Stajich J.E."/>
            <person name="Park D.J."/>
            <person name="Whiston E."/>
            <person name="Hung C.-Y."/>
            <person name="McMahan C."/>
            <person name="White J."/>
            <person name="Sykes S."/>
            <person name="Heiman D."/>
            <person name="Young S."/>
            <person name="Zeng Q."/>
            <person name="Abouelleil A."/>
            <person name="Aftuck L."/>
            <person name="Bessette D."/>
            <person name="Brown A."/>
            <person name="FitzGerald M."/>
            <person name="Lui A."/>
            <person name="Macdonald J.P."/>
            <person name="Priest M."/>
            <person name="Orbach M.J."/>
            <person name="Galgiani J.N."/>
            <person name="Kirkland T.N."/>
            <person name="Cole G.T."/>
            <person name="Birren B.W."/>
            <person name="Henn M.R."/>
            <person name="Taylor J.W."/>
            <person name="Rounsley S.D."/>
        </authorList>
    </citation>
    <scope>NUCLEOTIDE SEQUENCE [LARGE SCALE GENOMIC DNA]</scope>
    <source>
        <strain evidence="2">RMSCC 2394</strain>
    </source>
</reference>
<dbReference type="AlphaFoldDB" id="A0A0J6YBV0"/>
<dbReference type="Proteomes" id="UP000054565">
    <property type="component" value="Unassembled WGS sequence"/>
</dbReference>
<gene>
    <name evidence="1" type="ORF">CIRG_05907</name>
</gene>
<protein>
    <submittedName>
        <fullName evidence="1">Uncharacterized protein</fullName>
    </submittedName>
</protein>